<protein>
    <recommendedName>
        <fullName evidence="3">Heme-binding protein Shr-like Hb-interacting domain-containing protein</fullName>
    </recommendedName>
</protein>
<dbReference type="OrthoDB" id="2077842at2"/>
<dbReference type="Proteomes" id="UP000245720">
    <property type="component" value="Unassembled WGS sequence"/>
</dbReference>
<evidence type="ECO:0000256" key="1">
    <source>
        <dbReference type="SAM" id="MobiDB-lite"/>
    </source>
</evidence>
<dbReference type="Pfam" id="PF07550">
    <property type="entry name" value="Shr-like_HID"/>
    <property type="match status" value="1"/>
</dbReference>
<feature type="region of interest" description="Disordered" evidence="1">
    <location>
        <begin position="429"/>
        <end position="474"/>
    </location>
</feature>
<dbReference type="EMBL" id="QGDI01000002">
    <property type="protein sequence ID" value="PWJ14555.1"/>
    <property type="molecule type" value="Genomic_DNA"/>
</dbReference>
<feature type="signal peptide" evidence="2">
    <location>
        <begin position="1"/>
        <end position="25"/>
    </location>
</feature>
<dbReference type="AlphaFoldDB" id="A0A315Y5Q6"/>
<organism evidence="4 5">
    <name type="scientific">Ruminococcus flavefaciens</name>
    <dbReference type="NCBI Taxonomy" id="1265"/>
    <lineage>
        <taxon>Bacteria</taxon>
        <taxon>Bacillati</taxon>
        <taxon>Bacillota</taxon>
        <taxon>Clostridia</taxon>
        <taxon>Eubacteriales</taxon>
        <taxon>Oscillospiraceae</taxon>
        <taxon>Ruminococcus</taxon>
    </lineage>
</organism>
<name>A0A315Y5Q6_RUMFL</name>
<keyword evidence="2" id="KW-0732">Signal</keyword>
<evidence type="ECO:0000313" key="4">
    <source>
        <dbReference type="EMBL" id="PWJ14555.1"/>
    </source>
</evidence>
<gene>
    <name evidence="4" type="ORF">IE37_00539</name>
</gene>
<sequence length="498" mass="51700">MKKSLSILSAALLAAASVIPSAVSAADDEVYGTMQIPYADFYAAELNNSVAVDAVSSATANKWNMTDTGSVQEDGSWKNGGLCAGTYNDGAGKILGVVYPVCISQADLDSLTDKYNFTALDTKPAAYKPVTVEGGKASFGKLVDSDGEETLGGEVKVSTRSNYGDYQISVSEIPQNADIYGVIVKTSEGTSYGMRALENIWRNGAISWGAGVKEKESHGNVLSSEHYKSSQGQTITEVTFITLGGYSTVSGQNVYLPVKVADSVSVENGKAGSGSTTFDNSVFPSDYAQTASVAEGFTVSGNTISYTNAKPGSYTLTVSDSNGKYSDVSGSFQLTTSDIPVKYADGKLVAADGFTADDAANFLKNITSVNVGENTYRTGRRGVTIIDAETGEIKMDAKSGDTNVFAGAGKYSISVTATGYSEPYNFEIDTNPVTTSTTSTTNKSAVTTTTASKSGSKSASKTTSKSDSPKTGDTSAAMPIAALAAAGVCAIAFSKRRK</sequence>
<reference evidence="4 5" key="1">
    <citation type="submission" date="2018-05" db="EMBL/GenBank/DDBJ databases">
        <title>The Hungate 1000. A catalogue of reference genomes from the rumen microbiome.</title>
        <authorList>
            <person name="Kelly W."/>
        </authorList>
    </citation>
    <scope>NUCLEOTIDE SEQUENCE [LARGE SCALE GENOMIC DNA]</scope>
    <source>
        <strain evidence="4 5">SAb67</strain>
    </source>
</reference>
<accession>A0A315Y5Q6</accession>
<evidence type="ECO:0000259" key="3">
    <source>
        <dbReference type="Pfam" id="PF07550"/>
    </source>
</evidence>
<feature type="compositionally biased region" description="Low complexity" evidence="1">
    <location>
        <begin position="430"/>
        <end position="474"/>
    </location>
</feature>
<evidence type="ECO:0000256" key="2">
    <source>
        <dbReference type="SAM" id="SignalP"/>
    </source>
</evidence>
<dbReference type="RefSeq" id="WP_109725432.1">
    <property type="nucleotide sequence ID" value="NZ_QGDI01000002.1"/>
</dbReference>
<proteinExistence type="predicted"/>
<feature type="chain" id="PRO_5016377005" description="Heme-binding protein Shr-like Hb-interacting domain-containing protein" evidence="2">
    <location>
        <begin position="26"/>
        <end position="498"/>
    </location>
</feature>
<evidence type="ECO:0000313" key="5">
    <source>
        <dbReference type="Proteomes" id="UP000245720"/>
    </source>
</evidence>
<dbReference type="InterPro" id="IPR011432">
    <property type="entry name" value="Shr-like_HID"/>
</dbReference>
<comment type="caution">
    <text evidence="4">The sequence shown here is derived from an EMBL/GenBank/DDBJ whole genome shotgun (WGS) entry which is preliminary data.</text>
</comment>
<feature type="domain" description="Heme-binding protein Shr-like Hb-interacting" evidence="3">
    <location>
        <begin position="354"/>
        <end position="422"/>
    </location>
</feature>